<evidence type="ECO:0000313" key="2">
    <source>
        <dbReference type="Proteomes" id="UP000054988"/>
    </source>
</evidence>
<comment type="caution">
    <text evidence="1">The sequence shown here is derived from an EMBL/GenBank/DDBJ whole genome shotgun (WGS) entry which is preliminary data.</text>
</comment>
<accession>A0A0W0FDN7</accession>
<dbReference type="Proteomes" id="UP000054988">
    <property type="component" value="Unassembled WGS sequence"/>
</dbReference>
<evidence type="ECO:0000313" key="1">
    <source>
        <dbReference type="EMBL" id="KTB34479.1"/>
    </source>
</evidence>
<sequence length="86" mass="10196">MTTSTSFMILVDPYDPPYGLLELMWKFFKRDMTYTSSYSIHWEANRLNEQYRQISSSIVMDFFTNIVHEKGAVSALEESLYHEDEL</sequence>
<dbReference type="AlphaFoldDB" id="A0A0W0FDN7"/>
<reference evidence="1 2" key="1">
    <citation type="submission" date="2015-12" db="EMBL/GenBank/DDBJ databases">
        <title>Draft genome sequence of Moniliophthora roreri, the causal agent of frosty pod rot of cacao.</title>
        <authorList>
            <person name="Aime M.C."/>
            <person name="Diaz-Valderrama J.R."/>
            <person name="Kijpornyongpan T."/>
            <person name="Phillips-Mora W."/>
        </authorList>
    </citation>
    <scope>NUCLEOTIDE SEQUENCE [LARGE SCALE GENOMIC DNA]</scope>
    <source>
        <strain evidence="1 2">MCA 2952</strain>
    </source>
</reference>
<protein>
    <submittedName>
        <fullName evidence="1">Uncharacterized protein</fullName>
    </submittedName>
</protein>
<organism evidence="1 2">
    <name type="scientific">Moniliophthora roreri</name>
    <name type="common">Frosty pod rot fungus</name>
    <name type="synonym">Monilia roreri</name>
    <dbReference type="NCBI Taxonomy" id="221103"/>
    <lineage>
        <taxon>Eukaryota</taxon>
        <taxon>Fungi</taxon>
        <taxon>Dikarya</taxon>
        <taxon>Basidiomycota</taxon>
        <taxon>Agaricomycotina</taxon>
        <taxon>Agaricomycetes</taxon>
        <taxon>Agaricomycetidae</taxon>
        <taxon>Agaricales</taxon>
        <taxon>Marasmiineae</taxon>
        <taxon>Marasmiaceae</taxon>
        <taxon>Moniliophthora</taxon>
    </lineage>
</organism>
<proteinExistence type="predicted"/>
<gene>
    <name evidence="1" type="ORF">WG66_12952</name>
</gene>
<name>A0A0W0FDN7_MONRR</name>
<dbReference type="EMBL" id="LATX01002073">
    <property type="protein sequence ID" value="KTB34479.1"/>
    <property type="molecule type" value="Genomic_DNA"/>
</dbReference>